<dbReference type="NCBIfam" id="TIGR00307">
    <property type="entry name" value="eS8"/>
    <property type="match status" value="1"/>
</dbReference>
<proteinExistence type="inferred from homology"/>
<dbReference type="EMBL" id="LWCA01001272">
    <property type="protein sequence ID" value="OAF65476.1"/>
    <property type="molecule type" value="Genomic_DNA"/>
</dbReference>
<keyword evidence="3 4" id="KW-0687">Ribonucleoprotein</keyword>
<evidence type="ECO:0000313" key="5">
    <source>
        <dbReference type="EMBL" id="OAF65476.1"/>
    </source>
</evidence>
<protein>
    <recommendedName>
        <fullName evidence="4">40S ribosomal protein S8</fullName>
    </recommendedName>
</protein>
<evidence type="ECO:0000256" key="4">
    <source>
        <dbReference type="RuleBase" id="RU000669"/>
    </source>
</evidence>
<comment type="caution">
    <text evidence="5">The sequence shown here is derived from an EMBL/GenBank/DDBJ whole genome shotgun (WGS) entry which is preliminary data.</text>
</comment>
<dbReference type="OrthoDB" id="1703270at2759"/>
<dbReference type="GO" id="GO:0006412">
    <property type="term" value="P:translation"/>
    <property type="evidence" value="ECO:0007669"/>
    <property type="project" value="InterPro"/>
</dbReference>
<name>A0A177ATZ7_9BILA</name>
<reference evidence="5 6" key="1">
    <citation type="submission" date="2016-04" db="EMBL/GenBank/DDBJ databases">
        <title>The genome of Intoshia linei affirms orthonectids as highly simplified spiralians.</title>
        <authorList>
            <person name="Mikhailov K.V."/>
            <person name="Slusarev G.S."/>
            <person name="Nikitin M.A."/>
            <person name="Logacheva M.D."/>
            <person name="Penin A."/>
            <person name="Aleoshin V."/>
            <person name="Panchin Y.V."/>
        </authorList>
    </citation>
    <scope>NUCLEOTIDE SEQUENCE [LARGE SCALE GENOMIC DNA]</scope>
    <source>
        <strain evidence="5">Intl2013</strain>
        <tissue evidence="5">Whole animal</tissue>
    </source>
</reference>
<dbReference type="InterPro" id="IPR001047">
    <property type="entry name" value="Ribosomal_eS8"/>
</dbReference>
<evidence type="ECO:0000256" key="3">
    <source>
        <dbReference type="ARBA" id="ARBA00023274"/>
    </source>
</evidence>
<comment type="similarity">
    <text evidence="1 4">Belongs to the eukaryotic ribosomal protein eS8 family.</text>
</comment>
<dbReference type="GO" id="GO:0005840">
    <property type="term" value="C:ribosome"/>
    <property type="evidence" value="ECO:0007669"/>
    <property type="project" value="UniProtKB-KW"/>
</dbReference>
<dbReference type="PANTHER" id="PTHR10394">
    <property type="entry name" value="40S RIBOSOMAL PROTEIN S8"/>
    <property type="match status" value="1"/>
</dbReference>
<dbReference type="GO" id="GO:1990904">
    <property type="term" value="C:ribonucleoprotein complex"/>
    <property type="evidence" value="ECO:0007669"/>
    <property type="project" value="UniProtKB-KW"/>
</dbReference>
<feature type="non-terminal residue" evidence="5">
    <location>
        <position position="1"/>
    </location>
</feature>
<dbReference type="Pfam" id="PF01201">
    <property type="entry name" value="Ribosomal_S8e"/>
    <property type="match status" value="1"/>
</dbReference>
<dbReference type="InterPro" id="IPR022309">
    <property type="entry name" value="Ribosomal_Se8/biogenesis_NSA2"/>
</dbReference>
<keyword evidence="6" id="KW-1185">Reference proteome</keyword>
<dbReference type="Proteomes" id="UP000078046">
    <property type="component" value="Unassembled WGS sequence"/>
</dbReference>
<dbReference type="InterPro" id="IPR042563">
    <property type="entry name" value="Ribosomal_protein_eS8_euk"/>
</dbReference>
<evidence type="ECO:0000256" key="2">
    <source>
        <dbReference type="ARBA" id="ARBA00022980"/>
    </source>
</evidence>
<evidence type="ECO:0000313" key="6">
    <source>
        <dbReference type="Proteomes" id="UP000078046"/>
    </source>
</evidence>
<dbReference type="AlphaFoldDB" id="A0A177ATZ7"/>
<dbReference type="GO" id="GO:0003735">
    <property type="term" value="F:structural constituent of ribosome"/>
    <property type="evidence" value="ECO:0007669"/>
    <property type="project" value="InterPro"/>
</dbReference>
<dbReference type="CDD" id="cd11380">
    <property type="entry name" value="Ribosomal_S8e_like"/>
    <property type="match status" value="1"/>
</dbReference>
<sequence length="204" mass="23244">ITHDSWHKRRKTGGRLKPIHNKRKYELARPPSNTKLGGFRVRTVRTRGGNTKHRALRLDSGNFSWGSEARTAKSRIIDVLYNPSSNELVRNKTLTKNTIVSIDASPFKSIYEAHYGVQLPTKKDTAIIELTDLKLSTKEKDAMEKRRKHCAVDITLREQFVSGRLMACISSRPGQCGRTDGYILEGKELEFYSKKIKAKKGKMK</sequence>
<keyword evidence="2 4" id="KW-0689">Ribosomal protein</keyword>
<evidence type="ECO:0000256" key="1">
    <source>
        <dbReference type="ARBA" id="ARBA00005257"/>
    </source>
</evidence>
<dbReference type="Gene3D" id="3.10.290.70">
    <property type="match status" value="1"/>
</dbReference>
<organism evidence="5 6">
    <name type="scientific">Intoshia linei</name>
    <dbReference type="NCBI Taxonomy" id="1819745"/>
    <lineage>
        <taxon>Eukaryota</taxon>
        <taxon>Metazoa</taxon>
        <taxon>Spiralia</taxon>
        <taxon>Lophotrochozoa</taxon>
        <taxon>Mesozoa</taxon>
        <taxon>Orthonectida</taxon>
        <taxon>Rhopaluridae</taxon>
        <taxon>Intoshia</taxon>
    </lineage>
</organism>
<dbReference type="Gene3D" id="1.10.168.20">
    <property type="entry name" value="Ribosomal protein S8e, subdomain"/>
    <property type="match status" value="1"/>
</dbReference>
<gene>
    <name evidence="5" type="ORF">A3Q56_06819</name>
</gene>
<accession>A0A177ATZ7</accession>